<dbReference type="EMBL" id="CAADRA010005442">
    <property type="protein sequence ID" value="VFT89888.1"/>
    <property type="molecule type" value="Genomic_DNA"/>
</dbReference>
<dbReference type="Proteomes" id="UP000332933">
    <property type="component" value="Unassembled WGS sequence"/>
</dbReference>
<accession>A0A485KX65</accession>
<protein>
    <submittedName>
        <fullName evidence="2">Aste57867_13043 protein</fullName>
    </submittedName>
</protein>
<dbReference type="EMBL" id="VJMH01005421">
    <property type="protein sequence ID" value="KAF0696183.1"/>
    <property type="molecule type" value="Genomic_DNA"/>
</dbReference>
<reference evidence="2 3" key="1">
    <citation type="submission" date="2019-03" db="EMBL/GenBank/DDBJ databases">
        <authorList>
            <person name="Gaulin E."/>
            <person name="Dumas B."/>
        </authorList>
    </citation>
    <scope>NUCLEOTIDE SEQUENCE [LARGE SCALE GENOMIC DNA]</scope>
    <source>
        <strain evidence="2">CBS 568.67</strain>
    </source>
</reference>
<proteinExistence type="predicted"/>
<evidence type="ECO:0000313" key="3">
    <source>
        <dbReference type="Proteomes" id="UP000332933"/>
    </source>
</evidence>
<sequence length="257" mass="29305">MFEMGHTEGRQARSYERYCANGAVYMETTIRNQNWDVYLQNYGGDGGLLPSQCTQHHVFHLLWQNQYQLGVGETMQIQNALGLYQEITLKKLPKRDEIWTTTNMFWTAYYDQSIAVPGNRSLIRSAPNYILNPPSIDNEAGQGLNDAVTGLYVNQAGVFRTFIGPFLSIDTFYIHVPLELLALFDIFQTALFAAMHQNVALLDRIVPVRINPMPPTWLQFVWWGVTPFAFSSPRHHFPNNCLTITTHVTRNCPSLSG</sequence>
<evidence type="ECO:0000313" key="2">
    <source>
        <dbReference type="EMBL" id="VFT89888.1"/>
    </source>
</evidence>
<keyword evidence="3" id="KW-1185">Reference proteome</keyword>
<evidence type="ECO:0000313" key="1">
    <source>
        <dbReference type="EMBL" id="KAF0696183.1"/>
    </source>
</evidence>
<gene>
    <name evidence="2" type="primary">Aste57867_13043</name>
    <name evidence="1" type="ORF">As57867_012995</name>
    <name evidence="2" type="ORF">ASTE57867_13043</name>
</gene>
<dbReference type="AlphaFoldDB" id="A0A485KX65"/>
<reference evidence="1" key="2">
    <citation type="submission" date="2019-06" db="EMBL/GenBank/DDBJ databases">
        <title>Genomics analysis of Aphanomyces spp. identifies a new class of oomycete effector associated with host adaptation.</title>
        <authorList>
            <person name="Gaulin E."/>
        </authorList>
    </citation>
    <scope>NUCLEOTIDE SEQUENCE</scope>
    <source>
        <strain evidence="1">CBS 578.67</strain>
    </source>
</reference>
<organism evidence="2 3">
    <name type="scientific">Aphanomyces stellatus</name>
    <dbReference type="NCBI Taxonomy" id="120398"/>
    <lineage>
        <taxon>Eukaryota</taxon>
        <taxon>Sar</taxon>
        <taxon>Stramenopiles</taxon>
        <taxon>Oomycota</taxon>
        <taxon>Saprolegniomycetes</taxon>
        <taxon>Saprolegniales</taxon>
        <taxon>Verrucalvaceae</taxon>
        <taxon>Aphanomyces</taxon>
    </lineage>
</organism>
<name>A0A485KX65_9STRA</name>